<name>A0ABV9GS72_9BURK</name>
<dbReference type="Pfam" id="PF00149">
    <property type="entry name" value="Metallophos"/>
    <property type="match status" value="1"/>
</dbReference>
<dbReference type="InterPro" id="IPR004843">
    <property type="entry name" value="Calcineurin-like_PHP"/>
</dbReference>
<dbReference type="Proteomes" id="UP001595967">
    <property type="component" value="Unassembled WGS sequence"/>
</dbReference>
<dbReference type="SUPFAM" id="SSF56300">
    <property type="entry name" value="Metallo-dependent phosphatases"/>
    <property type="match status" value="1"/>
</dbReference>
<comment type="caution">
    <text evidence="2">The sequence shown here is derived from an EMBL/GenBank/DDBJ whole genome shotgun (WGS) entry which is preliminary data.</text>
</comment>
<evidence type="ECO:0000313" key="3">
    <source>
        <dbReference type="Proteomes" id="UP001595967"/>
    </source>
</evidence>
<organism evidence="2 3">
    <name type="scientific">Comamonas nitrativorans</name>
    <dbReference type="NCBI Taxonomy" id="108437"/>
    <lineage>
        <taxon>Bacteria</taxon>
        <taxon>Pseudomonadati</taxon>
        <taxon>Pseudomonadota</taxon>
        <taxon>Betaproteobacteria</taxon>
        <taxon>Burkholderiales</taxon>
        <taxon>Comamonadaceae</taxon>
        <taxon>Comamonas</taxon>
    </lineage>
</organism>
<dbReference type="PANTHER" id="PTHR37844">
    <property type="entry name" value="SER/THR PROTEIN PHOSPHATASE SUPERFAMILY (AFU_ORTHOLOGUE AFUA_1G14840)"/>
    <property type="match status" value="1"/>
</dbReference>
<dbReference type="PANTHER" id="PTHR37844:SF2">
    <property type="entry name" value="SER_THR PROTEIN PHOSPHATASE SUPERFAMILY (AFU_ORTHOLOGUE AFUA_1G14840)"/>
    <property type="match status" value="1"/>
</dbReference>
<protein>
    <submittedName>
        <fullName evidence="2">Metallophosphoesterase family protein</fullName>
    </submittedName>
</protein>
<accession>A0ABV9GS72</accession>
<evidence type="ECO:0000259" key="1">
    <source>
        <dbReference type="Pfam" id="PF00149"/>
    </source>
</evidence>
<dbReference type="InterPro" id="IPR029052">
    <property type="entry name" value="Metallo-depent_PP-like"/>
</dbReference>
<reference evidence="3" key="1">
    <citation type="journal article" date="2019" name="Int. J. Syst. Evol. Microbiol.">
        <title>The Global Catalogue of Microorganisms (GCM) 10K type strain sequencing project: providing services to taxonomists for standard genome sequencing and annotation.</title>
        <authorList>
            <consortium name="The Broad Institute Genomics Platform"/>
            <consortium name="The Broad Institute Genome Sequencing Center for Infectious Disease"/>
            <person name="Wu L."/>
            <person name="Ma J."/>
        </authorList>
    </citation>
    <scope>NUCLEOTIDE SEQUENCE [LARGE SCALE GENOMIC DNA]</scope>
    <source>
        <strain evidence="3">JCM 11650</strain>
    </source>
</reference>
<evidence type="ECO:0000313" key="2">
    <source>
        <dbReference type="EMBL" id="MFC4620848.1"/>
    </source>
</evidence>
<dbReference type="RefSeq" id="WP_377723241.1">
    <property type="nucleotide sequence ID" value="NZ_JBHSEW010000001.1"/>
</dbReference>
<proteinExistence type="predicted"/>
<gene>
    <name evidence="2" type="ORF">ACFO3A_01270</name>
</gene>
<dbReference type="EMBL" id="JBHSEW010000001">
    <property type="protein sequence ID" value="MFC4620848.1"/>
    <property type="molecule type" value="Genomic_DNA"/>
</dbReference>
<keyword evidence="3" id="KW-1185">Reference proteome</keyword>
<feature type="domain" description="Calcineurin-like phosphoesterase" evidence="1">
    <location>
        <begin position="8"/>
        <end position="218"/>
    </location>
</feature>
<sequence>MAKLQILSDLHLSVHAMAPVATDADIVVLAGDVARPQAAVAWARRFAKPVVYVPGNHEFYGASLPETVGQLQDLARGSLVHVLDNQAVVLHGVRFLGSTLWTDFQVAGTGAQRDAAIAQSLQFNRDFSRIRLHGGADAPLFTPQDSAALFARNARWLDSELATPFAGPTVVVTHHAPALPSVAAQFAGSPLNVNFVSDAPWLLEGRRAALWIHGHMHHCCDYTVDGTRVLCNPRGYVREGVPENPQFDPAFTVELATA</sequence>
<dbReference type="Gene3D" id="3.60.21.10">
    <property type="match status" value="2"/>
</dbReference>